<reference evidence="1 2" key="1">
    <citation type="submission" date="2018-08" db="EMBL/GenBank/DDBJ databases">
        <title>A genome reference for cultivated species of the human gut microbiota.</title>
        <authorList>
            <person name="Zou Y."/>
            <person name="Xue W."/>
            <person name="Luo G."/>
        </authorList>
    </citation>
    <scope>NUCLEOTIDE SEQUENCE [LARGE SCALE GENOMIC DNA]</scope>
    <source>
        <strain evidence="1 2">AF18-16LB</strain>
    </source>
</reference>
<name>A0A412Q3C7_9FIRM</name>
<dbReference type="AlphaFoldDB" id="A0A412Q3C7"/>
<protein>
    <recommendedName>
        <fullName evidence="3">Polymer-forming cytoskeletal protein</fullName>
    </recommendedName>
</protein>
<gene>
    <name evidence="1" type="ORF">DWX06_09500</name>
</gene>
<evidence type="ECO:0000313" key="2">
    <source>
        <dbReference type="Proteomes" id="UP000284296"/>
    </source>
</evidence>
<organism evidence="1 2">
    <name type="scientific">Agathobacter rectalis</name>
    <dbReference type="NCBI Taxonomy" id="39491"/>
    <lineage>
        <taxon>Bacteria</taxon>
        <taxon>Bacillati</taxon>
        <taxon>Bacillota</taxon>
        <taxon>Clostridia</taxon>
        <taxon>Lachnospirales</taxon>
        <taxon>Lachnospiraceae</taxon>
        <taxon>Agathobacter</taxon>
    </lineage>
</organism>
<dbReference type="EMBL" id="QRXG01000014">
    <property type="protein sequence ID" value="RGT80834.1"/>
    <property type="molecule type" value="Genomic_DNA"/>
</dbReference>
<feature type="non-terminal residue" evidence="1">
    <location>
        <position position="69"/>
    </location>
</feature>
<evidence type="ECO:0008006" key="3">
    <source>
        <dbReference type="Google" id="ProtNLM"/>
    </source>
</evidence>
<sequence length="69" mass="7826">MKKYEFTGETKEIKLLFRTAVLHRIRATVSFGFVKIGDLGGWIEKEENLSHEGKAWVCGDAKVWGNAEV</sequence>
<dbReference type="Proteomes" id="UP000284296">
    <property type="component" value="Unassembled WGS sequence"/>
</dbReference>
<evidence type="ECO:0000313" key="1">
    <source>
        <dbReference type="EMBL" id="RGT80834.1"/>
    </source>
</evidence>
<proteinExistence type="predicted"/>
<comment type="caution">
    <text evidence="1">The sequence shown here is derived from an EMBL/GenBank/DDBJ whole genome shotgun (WGS) entry which is preliminary data.</text>
</comment>
<accession>A0A412Q3C7</accession>